<evidence type="ECO:0000256" key="2">
    <source>
        <dbReference type="ARBA" id="ARBA00023002"/>
    </source>
</evidence>
<dbReference type="InterPro" id="IPR051265">
    <property type="entry name" value="HIBADH-related_NP60_sf"/>
</dbReference>
<dbReference type="Gene3D" id="1.10.1040.10">
    <property type="entry name" value="N-(1-d-carboxylethyl)-l-norvaline Dehydrogenase, domain 2"/>
    <property type="match status" value="1"/>
</dbReference>
<dbReference type="SUPFAM" id="SSF48179">
    <property type="entry name" value="6-phosphogluconate dehydrogenase C-terminal domain-like"/>
    <property type="match status" value="1"/>
</dbReference>
<evidence type="ECO:0000313" key="5">
    <source>
        <dbReference type="EMBL" id="RFU40342.1"/>
    </source>
</evidence>
<keyword evidence="6" id="KW-1185">Reference proteome</keyword>
<dbReference type="Pfam" id="PF03446">
    <property type="entry name" value="NAD_binding_2"/>
    <property type="match status" value="1"/>
</dbReference>
<dbReference type="SUPFAM" id="SSF51735">
    <property type="entry name" value="NAD(P)-binding Rossmann-fold domains"/>
    <property type="match status" value="1"/>
</dbReference>
<accession>A0A372JJZ6</accession>
<dbReference type="InterPro" id="IPR015815">
    <property type="entry name" value="HIBADH-related"/>
</dbReference>
<evidence type="ECO:0000259" key="4">
    <source>
        <dbReference type="Pfam" id="PF21761"/>
    </source>
</evidence>
<feature type="domain" description="NADPH-dependent reductive aminase-like C-terminal" evidence="4">
    <location>
        <begin position="158"/>
        <end position="288"/>
    </location>
</feature>
<dbReference type="Gene3D" id="3.40.50.720">
    <property type="entry name" value="NAD(P)-binding Rossmann-like Domain"/>
    <property type="match status" value="1"/>
</dbReference>
<dbReference type="OrthoDB" id="4535742at2"/>
<dbReference type="GO" id="GO:0050661">
    <property type="term" value="F:NADP binding"/>
    <property type="evidence" value="ECO:0007669"/>
    <property type="project" value="InterPro"/>
</dbReference>
<keyword evidence="2" id="KW-0560">Oxidoreductase</keyword>
<dbReference type="Pfam" id="PF21761">
    <property type="entry name" value="RedAm-like_C"/>
    <property type="match status" value="1"/>
</dbReference>
<evidence type="ECO:0000259" key="3">
    <source>
        <dbReference type="Pfam" id="PF03446"/>
    </source>
</evidence>
<dbReference type="GO" id="GO:0016491">
    <property type="term" value="F:oxidoreductase activity"/>
    <property type="evidence" value="ECO:0007669"/>
    <property type="project" value="UniProtKB-KW"/>
</dbReference>
<dbReference type="PANTHER" id="PTHR43580:SF2">
    <property type="entry name" value="CYTOKINE-LIKE NUCLEAR FACTOR N-PAC"/>
    <property type="match status" value="1"/>
</dbReference>
<organism evidence="5 6">
    <name type="scientific">Actinomadura logoneensis</name>
    <dbReference type="NCBI Taxonomy" id="2293572"/>
    <lineage>
        <taxon>Bacteria</taxon>
        <taxon>Bacillati</taxon>
        <taxon>Actinomycetota</taxon>
        <taxon>Actinomycetes</taxon>
        <taxon>Streptosporangiales</taxon>
        <taxon>Thermomonosporaceae</taxon>
        <taxon>Actinomadura</taxon>
    </lineage>
</organism>
<dbReference type="AlphaFoldDB" id="A0A372JJZ6"/>
<protein>
    <submittedName>
        <fullName evidence="5">NAD(P)-dependent oxidoreductase</fullName>
    </submittedName>
</protein>
<feature type="domain" description="6-phosphogluconate dehydrogenase NADP-binding" evidence="3">
    <location>
        <begin position="3"/>
        <end position="156"/>
    </location>
</feature>
<dbReference type="InterPro" id="IPR006115">
    <property type="entry name" value="6PGDH_NADP-bd"/>
</dbReference>
<sequence>MSVTVIGLGSMGTRMAEVFLEKGHDVTVWNRTAARAEPLAAKGATLAPSAADALAANELVVLSQTHYQAMYDSLKGAEHALEGRVLVNLSSGSPDEVREAAKWAEAHGARLLPGGIMVPVPGIGTPAAETYVAGPEELLERHRGTLSAISATTYVGADPGLAMLYYLAGFYLFAATMGAFMQATALVASAGVSPRDYAGAAAAIIRSIGEDGPMGFVKISSEHMADGVYPGVADTVHMEAVSVGHVAQAARAAGVDASMPGTLKALFDRAVAEGHHDEGIGALYEVIRARTARRPA</sequence>
<dbReference type="InterPro" id="IPR036291">
    <property type="entry name" value="NAD(P)-bd_dom_sf"/>
</dbReference>
<dbReference type="PIRSF" id="PIRSF000103">
    <property type="entry name" value="HIBADH"/>
    <property type="match status" value="1"/>
</dbReference>
<proteinExistence type="inferred from homology"/>
<name>A0A372JJZ6_9ACTN</name>
<dbReference type="EMBL" id="QURH01000292">
    <property type="protein sequence ID" value="RFU40342.1"/>
    <property type="molecule type" value="Genomic_DNA"/>
</dbReference>
<dbReference type="InterPro" id="IPR048666">
    <property type="entry name" value="RedAm-like_C"/>
</dbReference>
<dbReference type="InterPro" id="IPR013328">
    <property type="entry name" value="6PGD_dom2"/>
</dbReference>
<dbReference type="PANTHER" id="PTHR43580">
    <property type="entry name" value="OXIDOREDUCTASE GLYR1-RELATED"/>
    <property type="match status" value="1"/>
</dbReference>
<evidence type="ECO:0000256" key="1">
    <source>
        <dbReference type="ARBA" id="ARBA00009080"/>
    </source>
</evidence>
<dbReference type="Proteomes" id="UP000261811">
    <property type="component" value="Unassembled WGS sequence"/>
</dbReference>
<comment type="caution">
    <text evidence="5">The sequence shown here is derived from an EMBL/GenBank/DDBJ whole genome shotgun (WGS) entry which is preliminary data.</text>
</comment>
<reference evidence="5 6" key="1">
    <citation type="submission" date="2018-08" db="EMBL/GenBank/DDBJ databases">
        <title>Actinomadura jelena sp. nov., a novel Actinomycete isolated from soil in Chad.</title>
        <authorList>
            <person name="Shi L."/>
        </authorList>
    </citation>
    <scope>NUCLEOTIDE SEQUENCE [LARGE SCALE GENOMIC DNA]</scope>
    <source>
        <strain evidence="5 6">NEAU-G17</strain>
    </source>
</reference>
<gene>
    <name evidence="5" type="ORF">DZF91_17685</name>
</gene>
<comment type="similarity">
    <text evidence="1">Belongs to the HIBADH-related family.</text>
</comment>
<evidence type="ECO:0000313" key="6">
    <source>
        <dbReference type="Proteomes" id="UP000261811"/>
    </source>
</evidence>
<dbReference type="InterPro" id="IPR008927">
    <property type="entry name" value="6-PGluconate_DH-like_C_sf"/>
</dbReference>
<dbReference type="RefSeq" id="WP_117358563.1">
    <property type="nucleotide sequence ID" value="NZ_QURH01000292.1"/>
</dbReference>